<dbReference type="PANTHER" id="PTHR34504">
    <property type="entry name" value="ANTITOXIN HICB"/>
    <property type="match status" value="1"/>
</dbReference>
<dbReference type="EMBL" id="LN885086">
    <property type="protein sequence ID" value="CUQ66024.1"/>
    <property type="molecule type" value="Genomic_DNA"/>
</dbReference>
<dbReference type="KEGG" id="nio:NITINOP_1049"/>
<dbReference type="SUPFAM" id="SSF143100">
    <property type="entry name" value="TTHA1013/TTHA0281-like"/>
    <property type="match status" value="1"/>
</dbReference>
<keyword evidence="3" id="KW-1185">Reference proteome</keyword>
<dbReference type="Gene3D" id="3.30.160.250">
    <property type="match status" value="1"/>
</dbReference>
<evidence type="ECO:0000313" key="3">
    <source>
        <dbReference type="Proteomes" id="UP000066284"/>
    </source>
</evidence>
<dbReference type="STRING" id="1715989.NITINOP_1049"/>
<dbReference type="InterPro" id="IPR035069">
    <property type="entry name" value="TTHA1013/TTHA0281-like"/>
</dbReference>
<dbReference type="PANTHER" id="PTHR34504:SF2">
    <property type="entry name" value="UPF0150 PROTEIN SSL0259"/>
    <property type="match status" value="1"/>
</dbReference>
<reference evidence="3" key="1">
    <citation type="submission" date="2015-09" db="EMBL/GenBank/DDBJ databases">
        <authorList>
            <person name="Daims H."/>
        </authorList>
    </citation>
    <scope>NUCLEOTIDE SEQUENCE [LARGE SCALE GENOMIC DNA]</scope>
</reference>
<dbReference type="AlphaFoldDB" id="A0A0S4KS40"/>
<evidence type="ECO:0000313" key="2">
    <source>
        <dbReference type="EMBL" id="CUQ66024.1"/>
    </source>
</evidence>
<name>A0A0S4KS40_9BACT</name>
<dbReference type="InterPro" id="IPR051404">
    <property type="entry name" value="TA_system_antitoxin"/>
</dbReference>
<dbReference type="Pfam" id="PF15919">
    <property type="entry name" value="HicB_lk_antitox"/>
    <property type="match status" value="1"/>
</dbReference>
<evidence type="ECO:0000259" key="1">
    <source>
        <dbReference type="Pfam" id="PF15919"/>
    </source>
</evidence>
<dbReference type="RefSeq" id="WP_062483767.1">
    <property type="nucleotide sequence ID" value="NZ_LN885086.1"/>
</dbReference>
<accession>A0A0S4KS40</accession>
<sequence>MRYRVSVVIERDEHGYFAYSPELKGCHTQGDTLDEVMANIREAIELYMETLSEEERAALLSREILTTAIEVRGAQTA</sequence>
<proteinExistence type="predicted"/>
<dbReference type="OrthoDB" id="9807959at2"/>
<organism evidence="2 3">
    <name type="scientific">Candidatus Nitrospira inopinata</name>
    <dbReference type="NCBI Taxonomy" id="1715989"/>
    <lineage>
        <taxon>Bacteria</taxon>
        <taxon>Pseudomonadati</taxon>
        <taxon>Nitrospirota</taxon>
        <taxon>Nitrospiria</taxon>
        <taxon>Nitrospirales</taxon>
        <taxon>Nitrospiraceae</taxon>
        <taxon>Nitrospira</taxon>
    </lineage>
</organism>
<feature type="domain" description="HicB-like antitoxin of toxin-antitoxin system" evidence="1">
    <location>
        <begin position="7"/>
        <end position="58"/>
    </location>
</feature>
<protein>
    <recommendedName>
        <fullName evidence="1">HicB-like antitoxin of toxin-antitoxin system domain-containing protein</fullName>
    </recommendedName>
</protein>
<gene>
    <name evidence="2" type="ORF">NITINOP_1049</name>
</gene>
<dbReference type="InterPro" id="IPR031807">
    <property type="entry name" value="HicB-like"/>
</dbReference>
<dbReference type="Proteomes" id="UP000066284">
    <property type="component" value="Chromosome 1"/>
</dbReference>